<dbReference type="EMBL" id="CACRXK020000375">
    <property type="protein sequence ID" value="CAB3981324.1"/>
    <property type="molecule type" value="Genomic_DNA"/>
</dbReference>
<comment type="caution">
    <text evidence="2">The sequence shown here is derived from an EMBL/GenBank/DDBJ whole genome shotgun (WGS) entry which is preliminary data.</text>
</comment>
<feature type="compositionally biased region" description="Basic and acidic residues" evidence="1">
    <location>
        <begin position="123"/>
        <end position="140"/>
    </location>
</feature>
<protein>
    <submittedName>
        <fullName evidence="2">Uncharacterized protein</fullName>
    </submittedName>
</protein>
<dbReference type="OrthoDB" id="1929285at2759"/>
<keyword evidence="3" id="KW-1185">Reference proteome</keyword>
<feature type="region of interest" description="Disordered" evidence="1">
    <location>
        <begin position="79"/>
        <end position="104"/>
    </location>
</feature>
<feature type="compositionally biased region" description="Polar residues" evidence="1">
    <location>
        <begin position="90"/>
        <end position="104"/>
    </location>
</feature>
<gene>
    <name evidence="2" type="ORF">PACLA_8A004042</name>
</gene>
<proteinExistence type="predicted"/>
<dbReference type="SMART" id="SM00597">
    <property type="entry name" value="ZnF_TTF"/>
    <property type="match status" value="1"/>
</dbReference>
<feature type="compositionally biased region" description="Acidic residues" evidence="1">
    <location>
        <begin position="151"/>
        <end position="164"/>
    </location>
</feature>
<feature type="region of interest" description="Disordered" evidence="1">
    <location>
        <begin position="204"/>
        <end position="228"/>
    </location>
</feature>
<evidence type="ECO:0000313" key="3">
    <source>
        <dbReference type="Proteomes" id="UP001152795"/>
    </source>
</evidence>
<accession>A0A7D9HCN1</accession>
<dbReference type="PANTHER" id="PTHR45749">
    <property type="match status" value="1"/>
</dbReference>
<reference evidence="2" key="1">
    <citation type="submission" date="2020-04" db="EMBL/GenBank/DDBJ databases">
        <authorList>
            <person name="Alioto T."/>
            <person name="Alioto T."/>
            <person name="Gomez Garrido J."/>
        </authorList>
    </citation>
    <scope>NUCLEOTIDE SEQUENCE</scope>
    <source>
        <strain evidence="2">A484AB</strain>
    </source>
</reference>
<dbReference type="PANTHER" id="PTHR45749:SF21">
    <property type="entry name" value="DUF4371 DOMAIN-CONTAINING PROTEIN"/>
    <property type="match status" value="1"/>
</dbReference>
<sequence>MEKNQLKRKRTKLRCLVCQQTFDDDYRKEHNKKYHANLLKVGTSIAYETVGAPANPFVCSQKHKKVSTESVVTGVLKAGPSHVTEDNEESSQNTQGPSHLTISVNSENPELVCTVQEEDVQHEDENTPPHGNEEVEEQRTMPENQEIGEKESEELQSDQDESTESETWISCAGHLQYLKSQLRVKESSSHLLKLSSKVLEKLESSKDNLDESNEDTALPLLDPGERSTNLTENQKKYLIRVGPHQPILQQYPSTTRVTNESHKHLHFNPAWFKEYPHLEYSLSKDAAFCFVCSLFGNSPGTEKADNAWVKEGVRSWHKFKSCGTKKPGKLAKHFSSQAHNSALLSYAHFAKTSGHIDVLLDKARCSALIQEEKDLQQNRRVMEILLDITKTLGRQGIAFRVMGVTMTETSSKLYN</sequence>
<name>A0A7D9HCN1_PARCT</name>
<feature type="region of interest" description="Disordered" evidence="1">
    <location>
        <begin position="117"/>
        <end position="167"/>
    </location>
</feature>
<dbReference type="InterPro" id="IPR006580">
    <property type="entry name" value="Znf_TTF"/>
</dbReference>
<organism evidence="2 3">
    <name type="scientific">Paramuricea clavata</name>
    <name type="common">Red gorgonian</name>
    <name type="synonym">Violescent sea-whip</name>
    <dbReference type="NCBI Taxonomy" id="317549"/>
    <lineage>
        <taxon>Eukaryota</taxon>
        <taxon>Metazoa</taxon>
        <taxon>Cnidaria</taxon>
        <taxon>Anthozoa</taxon>
        <taxon>Octocorallia</taxon>
        <taxon>Malacalcyonacea</taxon>
        <taxon>Plexauridae</taxon>
        <taxon>Paramuricea</taxon>
    </lineage>
</organism>
<evidence type="ECO:0000256" key="1">
    <source>
        <dbReference type="SAM" id="MobiDB-lite"/>
    </source>
</evidence>
<evidence type="ECO:0000313" key="2">
    <source>
        <dbReference type="EMBL" id="CAB3981324.1"/>
    </source>
</evidence>
<dbReference type="Proteomes" id="UP001152795">
    <property type="component" value="Unassembled WGS sequence"/>
</dbReference>
<dbReference type="AlphaFoldDB" id="A0A7D9HCN1"/>